<dbReference type="EMBL" id="MU154707">
    <property type="protein sequence ID" value="KAF9488572.1"/>
    <property type="molecule type" value="Genomic_DNA"/>
</dbReference>
<gene>
    <name evidence="1" type="ORF">BDN71DRAFT_1436038</name>
</gene>
<dbReference type="AlphaFoldDB" id="A0A9P6D2H1"/>
<accession>A0A9P6D2H1</accession>
<keyword evidence="2" id="KW-1185">Reference proteome</keyword>
<organism evidence="1 2">
    <name type="scientific">Pleurotus eryngii</name>
    <name type="common">Boletus of the steppes</name>
    <dbReference type="NCBI Taxonomy" id="5323"/>
    <lineage>
        <taxon>Eukaryota</taxon>
        <taxon>Fungi</taxon>
        <taxon>Dikarya</taxon>
        <taxon>Basidiomycota</taxon>
        <taxon>Agaricomycotina</taxon>
        <taxon>Agaricomycetes</taxon>
        <taxon>Agaricomycetidae</taxon>
        <taxon>Agaricales</taxon>
        <taxon>Pleurotineae</taxon>
        <taxon>Pleurotaceae</taxon>
        <taxon>Pleurotus</taxon>
    </lineage>
</organism>
<evidence type="ECO:0000313" key="1">
    <source>
        <dbReference type="EMBL" id="KAF9488572.1"/>
    </source>
</evidence>
<name>A0A9P6D2H1_PLEER</name>
<dbReference type="Proteomes" id="UP000807025">
    <property type="component" value="Unassembled WGS sequence"/>
</dbReference>
<evidence type="ECO:0000313" key="2">
    <source>
        <dbReference type="Proteomes" id="UP000807025"/>
    </source>
</evidence>
<dbReference type="OrthoDB" id="2804062at2759"/>
<sequence>MAEVRLELAQEEARDGAFGGEEDDERMCVNSFLYRGLELEEQQRNLCLRHPNQERTTLQAAELQEKQNTLSRHILSWRLIQNRYMPGIFTEARGQAQAELQSEEQTLFLPSHVTPAPRSISHLCAIEARLRVAQADDALTETRRLLRITLGLADYRWTQVSHGQGPRTRARALVDRYKARLQLATEAYRTARKALVQLDPLGSWIGRLRELQDGDIRWPTREEGEAQSTRELSWIWLNVNPQEMQGMSEEIGDSLRVEWLRSHARTARWSEERILVVDEMNRILRYLEWKSSSWTARIGKRAAGPELDEGLKAELEVAQSTGGTQL</sequence>
<proteinExistence type="predicted"/>
<comment type="caution">
    <text evidence="1">The sequence shown here is derived from an EMBL/GenBank/DDBJ whole genome shotgun (WGS) entry which is preliminary data.</text>
</comment>
<protein>
    <submittedName>
        <fullName evidence="1">Uncharacterized protein</fullName>
    </submittedName>
</protein>
<reference evidence="1" key="1">
    <citation type="submission" date="2020-11" db="EMBL/GenBank/DDBJ databases">
        <authorList>
            <consortium name="DOE Joint Genome Institute"/>
            <person name="Ahrendt S."/>
            <person name="Riley R."/>
            <person name="Andreopoulos W."/>
            <person name="Labutti K."/>
            <person name="Pangilinan J."/>
            <person name="Ruiz-Duenas F.J."/>
            <person name="Barrasa J.M."/>
            <person name="Sanchez-Garcia M."/>
            <person name="Camarero S."/>
            <person name="Miyauchi S."/>
            <person name="Serrano A."/>
            <person name="Linde D."/>
            <person name="Babiker R."/>
            <person name="Drula E."/>
            <person name="Ayuso-Fernandez I."/>
            <person name="Pacheco R."/>
            <person name="Padilla G."/>
            <person name="Ferreira P."/>
            <person name="Barriuso J."/>
            <person name="Kellner H."/>
            <person name="Castanera R."/>
            <person name="Alfaro M."/>
            <person name="Ramirez L."/>
            <person name="Pisabarro A.G."/>
            <person name="Kuo A."/>
            <person name="Tritt A."/>
            <person name="Lipzen A."/>
            <person name="He G."/>
            <person name="Yan M."/>
            <person name="Ng V."/>
            <person name="Cullen D."/>
            <person name="Martin F."/>
            <person name="Rosso M.-N."/>
            <person name="Henrissat B."/>
            <person name="Hibbett D."/>
            <person name="Martinez A.T."/>
            <person name="Grigoriev I.V."/>
        </authorList>
    </citation>
    <scope>NUCLEOTIDE SEQUENCE</scope>
    <source>
        <strain evidence="1">ATCC 90797</strain>
    </source>
</reference>